<evidence type="ECO:0000259" key="2">
    <source>
        <dbReference type="Pfam" id="PF01979"/>
    </source>
</evidence>
<gene>
    <name evidence="3" type="ORF">DFR76_115220</name>
</gene>
<dbReference type="GO" id="GO:0004038">
    <property type="term" value="F:allantoinase activity"/>
    <property type="evidence" value="ECO:0007669"/>
    <property type="project" value="TreeGrafter"/>
</dbReference>
<comment type="caution">
    <text evidence="3">The sequence shown here is derived from an EMBL/GenBank/DDBJ whole genome shotgun (WGS) entry which is preliminary data.</text>
</comment>
<reference evidence="3 4" key="1">
    <citation type="submission" date="2018-07" db="EMBL/GenBank/DDBJ databases">
        <title>Genomic Encyclopedia of Type Strains, Phase IV (KMG-IV): sequencing the most valuable type-strain genomes for metagenomic binning, comparative biology and taxonomic classification.</title>
        <authorList>
            <person name="Goeker M."/>
        </authorList>
    </citation>
    <scope>NUCLEOTIDE SEQUENCE [LARGE SCALE GENOMIC DNA]</scope>
    <source>
        <strain evidence="3 4">DSM 44290</strain>
    </source>
</reference>
<dbReference type="InterPro" id="IPR032466">
    <property type="entry name" value="Metal_Hydrolase"/>
</dbReference>
<evidence type="ECO:0000313" key="4">
    <source>
        <dbReference type="Proteomes" id="UP000254869"/>
    </source>
</evidence>
<name>A0A370HQN1_9NOCA</name>
<organism evidence="3 4">
    <name type="scientific">Nocardia pseudobrasiliensis</name>
    <dbReference type="NCBI Taxonomy" id="45979"/>
    <lineage>
        <taxon>Bacteria</taxon>
        <taxon>Bacillati</taxon>
        <taxon>Actinomycetota</taxon>
        <taxon>Actinomycetes</taxon>
        <taxon>Mycobacteriales</taxon>
        <taxon>Nocardiaceae</taxon>
        <taxon>Nocardia</taxon>
    </lineage>
</organism>
<dbReference type="Gene3D" id="2.30.40.10">
    <property type="entry name" value="Urease, subunit C, domain 1"/>
    <property type="match status" value="1"/>
</dbReference>
<feature type="domain" description="Amidohydrolase-related" evidence="2">
    <location>
        <begin position="341"/>
        <end position="481"/>
    </location>
</feature>
<dbReference type="InterPro" id="IPR050138">
    <property type="entry name" value="DHOase/Allantoinase_Hydrolase"/>
</dbReference>
<dbReference type="SUPFAM" id="SSF51556">
    <property type="entry name" value="Metallo-dependent hydrolases"/>
    <property type="match status" value="1"/>
</dbReference>
<dbReference type="STRING" id="1210086.GCA_001613105_04459"/>
<proteinExistence type="predicted"/>
<dbReference type="GO" id="GO:0006145">
    <property type="term" value="P:purine nucleobase catabolic process"/>
    <property type="evidence" value="ECO:0007669"/>
    <property type="project" value="TreeGrafter"/>
</dbReference>
<dbReference type="GO" id="GO:0005737">
    <property type="term" value="C:cytoplasm"/>
    <property type="evidence" value="ECO:0007669"/>
    <property type="project" value="TreeGrafter"/>
</dbReference>
<dbReference type="EMBL" id="QQBC01000015">
    <property type="protein sequence ID" value="RDI60590.1"/>
    <property type="molecule type" value="Genomic_DNA"/>
</dbReference>
<dbReference type="Pfam" id="PF01979">
    <property type="entry name" value="Amidohydro_1"/>
    <property type="match status" value="1"/>
</dbReference>
<dbReference type="SUPFAM" id="SSF51338">
    <property type="entry name" value="Composite domain of metallo-dependent hydrolases"/>
    <property type="match status" value="1"/>
</dbReference>
<evidence type="ECO:0000313" key="3">
    <source>
        <dbReference type="EMBL" id="RDI60590.1"/>
    </source>
</evidence>
<dbReference type="InterPro" id="IPR011059">
    <property type="entry name" value="Metal-dep_hydrolase_composite"/>
</dbReference>
<dbReference type="Proteomes" id="UP000254869">
    <property type="component" value="Unassembled WGS sequence"/>
</dbReference>
<protein>
    <submittedName>
        <fullName evidence="3">Allantoinase</fullName>
    </submittedName>
</protein>
<dbReference type="PANTHER" id="PTHR43668">
    <property type="entry name" value="ALLANTOINASE"/>
    <property type="match status" value="1"/>
</dbReference>
<dbReference type="PANTHER" id="PTHR43668:SF2">
    <property type="entry name" value="ALLANTOINASE"/>
    <property type="match status" value="1"/>
</dbReference>
<dbReference type="Gene3D" id="3.20.20.140">
    <property type="entry name" value="Metal-dependent hydrolases"/>
    <property type="match status" value="1"/>
</dbReference>
<dbReference type="InterPro" id="IPR006680">
    <property type="entry name" value="Amidohydro-rel"/>
</dbReference>
<keyword evidence="4" id="KW-1185">Reference proteome</keyword>
<feature type="compositionally biased region" description="Basic and acidic residues" evidence="1">
    <location>
        <begin position="505"/>
        <end position="514"/>
    </location>
</feature>
<evidence type="ECO:0000256" key="1">
    <source>
        <dbReference type="SAM" id="MobiDB-lite"/>
    </source>
</evidence>
<dbReference type="AlphaFoldDB" id="A0A370HQN1"/>
<feature type="region of interest" description="Disordered" evidence="1">
    <location>
        <begin position="493"/>
        <end position="514"/>
    </location>
</feature>
<sequence length="514" mass="56128">MITQIVKPFRTEKLERAVAATDLLIRNARVVRPGAQSETPAIVDIAVTDGVIAEVGPKLAPSGARVVEAEGLLAFPGVVDAHQHWGIYRDLGEDTESESRACAQGGVTTALSYLRTGRYYLDRGGSYRDFLPEVFDRTRGRAHIDHGLHLAPMSAEHIDEIPFLVEEFGITSFKIFMFYGGHGLHGRSDDQADFLMLPPGQTYDLAHFEFVMRGVQRARERYGPDISLSLHCETAEIMAAYTALVEQDPRLTGLRAYSASRPPHSEGLAVTIAAYLAHATGLPAINLLHLSSGEAVAAALTMAQAFPHIDFRREVTIGHLLADVDSAHGIGGKVNPPLRERADVEALWRHVLAGEIDWVVSDHACCRDEQKFGANRDDVFAARSGFGGAEYLLPGLVGEAHHRGLPLSRVADLTSANPARRYGLTAKGDIAPGYDADIVLVDPDARWTVHAGDSESAQDHTPFEGFEMRARVIDVFLRGRRILRAGKIDEAPGGRYVPRQPFRRSSGERIRAGS</sequence>
<accession>A0A370HQN1</accession>